<feature type="compositionally biased region" description="Acidic residues" evidence="4">
    <location>
        <begin position="195"/>
        <end position="204"/>
    </location>
</feature>
<feature type="region of interest" description="Disordered" evidence="4">
    <location>
        <begin position="168"/>
        <end position="217"/>
    </location>
</feature>
<evidence type="ECO:0000256" key="3">
    <source>
        <dbReference type="SAM" id="Coils"/>
    </source>
</evidence>
<keyword evidence="2" id="KW-0967">Endosome</keyword>
<keyword evidence="3" id="KW-0175">Coiled coil</keyword>
<dbReference type="InterPro" id="IPR005024">
    <property type="entry name" value="Snf7_fam"/>
</dbReference>
<dbReference type="GO" id="GO:0006900">
    <property type="term" value="P:vesicle budding from membrane"/>
    <property type="evidence" value="ECO:0007669"/>
    <property type="project" value="TreeGrafter"/>
</dbReference>
<accession>A0A9Y1FN28</accession>
<organism evidence="5">
    <name type="scientific">Candidatus Heimdallarchaeum endolithica</name>
    <dbReference type="NCBI Taxonomy" id="2876572"/>
    <lineage>
        <taxon>Archaea</taxon>
        <taxon>Promethearchaeati</taxon>
        <taxon>Candidatus Heimdallarchaeota</taxon>
        <taxon>Candidatus Heimdallarchaeia (ex Rinke et al. 2021) (nom. nud.)</taxon>
        <taxon>Candidatus Heimdallarchaeales</taxon>
        <taxon>Candidatus Heimdallarchaeaceae</taxon>
        <taxon>Candidatus Heimdallarchaeum</taxon>
    </lineage>
</organism>
<dbReference type="EMBL" id="CP084167">
    <property type="protein sequence ID" value="UJG42223.1"/>
    <property type="molecule type" value="Genomic_DNA"/>
</dbReference>
<feature type="coiled-coil region" evidence="3">
    <location>
        <begin position="10"/>
        <end position="91"/>
    </location>
</feature>
<dbReference type="PANTHER" id="PTHR22761:SF10">
    <property type="entry name" value="GH13992P"/>
    <property type="match status" value="1"/>
</dbReference>
<protein>
    <submittedName>
        <fullName evidence="5">SNF7 family protein</fullName>
    </submittedName>
</protein>
<evidence type="ECO:0000256" key="4">
    <source>
        <dbReference type="SAM" id="MobiDB-lite"/>
    </source>
</evidence>
<evidence type="ECO:0000256" key="1">
    <source>
        <dbReference type="ARBA" id="ARBA00004177"/>
    </source>
</evidence>
<dbReference type="GO" id="GO:0032511">
    <property type="term" value="P:late endosome to vacuole transport via multivesicular body sorting pathway"/>
    <property type="evidence" value="ECO:0007669"/>
    <property type="project" value="TreeGrafter"/>
</dbReference>
<dbReference type="GO" id="GO:0012505">
    <property type="term" value="C:endomembrane system"/>
    <property type="evidence" value="ECO:0007669"/>
    <property type="project" value="UniProtKB-ARBA"/>
</dbReference>
<name>A0A9Y1FN28_9ARCH</name>
<dbReference type="AlphaFoldDB" id="A0A9Y1FN28"/>
<gene>
    <name evidence="5" type="ORF">K9W46_07360</name>
</gene>
<dbReference type="PANTHER" id="PTHR22761">
    <property type="entry name" value="CHARGED MULTIVESICULAR BODY PROTEIN"/>
    <property type="match status" value="1"/>
</dbReference>
<evidence type="ECO:0000256" key="2">
    <source>
        <dbReference type="ARBA" id="ARBA00022753"/>
    </source>
</evidence>
<dbReference type="Proteomes" id="UP001200513">
    <property type="component" value="Chromosome"/>
</dbReference>
<reference evidence="5" key="1">
    <citation type="journal article" date="2022" name="Nat. Microbiol.">
        <title>Unique mobile elements and scalable gene flow at the prokaryote-eukaryote boundary revealed by circularized Asgard archaea genomes.</title>
        <authorList>
            <person name="Wu F."/>
            <person name="Speth D.R."/>
            <person name="Philosof A."/>
            <person name="Cremiere A."/>
            <person name="Narayanan A."/>
            <person name="Barco R.A."/>
            <person name="Connon S.A."/>
            <person name="Amend J.P."/>
            <person name="Antoshechkin I.A."/>
            <person name="Orphan V.J."/>
        </authorList>
    </citation>
    <scope>NUCLEOTIDE SEQUENCE</scope>
    <source>
        <strain evidence="5">PR6</strain>
    </source>
</reference>
<dbReference type="GO" id="GO:0009898">
    <property type="term" value="C:cytoplasmic side of plasma membrane"/>
    <property type="evidence" value="ECO:0007669"/>
    <property type="project" value="TreeGrafter"/>
</dbReference>
<dbReference type="Gene3D" id="6.10.140.1230">
    <property type="match status" value="1"/>
</dbReference>
<proteinExistence type="predicted"/>
<evidence type="ECO:0000313" key="5">
    <source>
        <dbReference type="EMBL" id="UJG42223.1"/>
    </source>
</evidence>
<dbReference type="Pfam" id="PF03357">
    <property type="entry name" value="Snf7"/>
    <property type="match status" value="1"/>
</dbReference>
<comment type="subcellular location">
    <subcellularLocation>
        <location evidence="1">Endosome</location>
    </subcellularLocation>
</comment>
<sequence length="217" mass="24547">MKNWLFGTKRKDDAEALATLKAQINRYEHESRNLERQADEQKSLAAKMLKSGNKAGAKQALKRRAIYMKRLNQVQNMLMNLQSQIDSIQTATSTVETVKAMELGTKVVKTKMQEVDVEKTERVMDEVMSQRDEIEMMTEALSDTALSESILDYEDDVAIDDQLAQLEAEMNLGKTEELPDLSDLPSTPTEKPTEKEEDTSDLEAELASLKKKLSDDK</sequence>